<dbReference type="PROSITE" id="PS00216">
    <property type="entry name" value="SUGAR_TRANSPORT_1"/>
    <property type="match status" value="1"/>
</dbReference>
<dbReference type="EMBL" id="CP045483">
    <property type="protein sequence ID" value="QGR19733.1"/>
    <property type="molecule type" value="Genomic_DNA"/>
</dbReference>
<reference evidence="8 9" key="1">
    <citation type="submission" date="2019-10" db="EMBL/GenBank/DDBJ databases">
        <title>Genome Sequences from Six Type Strain Members of the Archaeal Family Sulfolobaceae: Acidianus ambivalens, Acidianus infernus, Metallosphaera prunae, Stygiolobus azoricus, Sulfolobus metallicus, and Sulfurisphaera ohwakuensis.</title>
        <authorList>
            <person name="Counts J.A."/>
            <person name="Kelly R.M."/>
        </authorList>
    </citation>
    <scope>NUCLEOTIDE SEQUENCE [LARGE SCALE GENOMIC DNA]</scope>
    <source>
        <strain evidence="8 9">FC6</strain>
    </source>
</reference>
<evidence type="ECO:0000256" key="3">
    <source>
        <dbReference type="ARBA" id="ARBA00022692"/>
    </source>
</evidence>
<dbReference type="SUPFAM" id="SSF103473">
    <property type="entry name" value="MFS general substrate transporter"/>
    <property type="match status" value="1"/>
</dbReference>
<dbReference type="InterPro" id="IPR050360">
    <property type="entry name" value="MFS_Sugar_Transporters"/>
</dbReference>
<feature type="transmembrane region" description="Helical" evidence="6">
    <location>
        <begin position="254"/>
        <end position="273"/>
    </location>
</feature>
<sequence length="459" mass="49256">MTLRDVFKPLDQRSFDVWHIKSLITTGMGVFTDGYDLSSIGLVLTTVLSYFGVTAGSPEYKLWSSLLTGSALAGAAIGALLFGYLANKGRKKFYGIDVTLMTIGALLQAVVTSPLQLVLVRGLLGVGVGADYVLSPMIMAEHSNAKDRGKLIAFGFGMMWGFGFVTASTLDLVLTSLGISDSIIWRVVLAAGAIPAVAVVYLRRKIPETPRYLLRIQGDSKAFKEVVKTLAKTDVNVKGEYKDIRTFKDYFARFYKVFITAAILWFLFDIVAYSGILFGPSKIAPAVGIKNGAVFNLLVEFVFVFPGGIVAILLIDRVGRKPLQTVGFLGMFASLMLFSLTRSSIPVIGAFTLYGLSHFFSQAGPGSISAAGMLGVELAPTKVRGIVQAITVAAGRIGAVITAFLFPYLPLNVAIGVLSVVALAAAVLTYFVIPETKGRPLEESSGEIKVVEVEEKSKE</sequence>
<evidence type="ECO:0000259" key="7">
    <source>
        <dbReference type="PROSITE" id="PS50850"/>
    </source>
</evidence>
<dbReference type="OrthoDB" id="117970at2157"/>
<dbReference type="PANTHER" id="PTHR48022:SF2">
    <property type="entry name" value="PLASTIDIC GLUCOSE TRANSPORTER 4"/>
    <property type="match status" value="1"/>
</dbReference>
<feature type="transmembrane region" description="Helical" evidence="6">
    <location>
        <begin position="93"/>
        <end position="111"/>
    </location>
</feature>
<evidence type="ECO:0000256" key="6">
    <source>
        <dbReference type="SAM" id="Phobius"/>
    </source>
</evidence>
<evidence type="ECO:0000256" key="4">
    <source>
        <dbReference type="ARBA" id="ARBA00022989"/>
    </source>
</evidence>
<keyword evidence="3 6" id="KW-0812">Transmembrane</keyword>
<accession>A0A650CPM9</accession>
<name>A0A650CPM9_9CREN</name>
<dbReference type="Proteomes" id="UP000423396">
    <property type="component" value="Chromosome"/>
</dbReference>
<feature type="transmembrane region" description="Helical" evidence="6">
    <location>
        <begin position="37"/>
        <end position="56"/>
    </location>
</feature>
<dbReference type="RefSeq" id="WP_156006802.1">
    <property type="nucleotide sequence ID" value="NZ_CP045483.1"/>
</dbReference>
<evidence type="ECO:0000256" key="5">
    <source>
        <dbReference type="ARBA" id="ARBA00023136"/>
    </source>
</evidence>
<comment type="subcellular location">
    <subcellularLocation>
        <location evidence="1">Membrane</location>
        <topology evidence="1">Multi-pass membrane protein</topology>
    </subcellularLocation>
</comment>
<keyword evidence="4 6" id="KW-1133">Transmembrane helix</keyword>
<dbReference type="PANTHER" id="PTHR48022">
    <property type="entry name" value="PLASTIDIC GLUCOSE TRANSPORTER 4"/>
    <property type="match status" value="1"/>
</dbReference>
<keyword evidence="5 6" id="KW-0472">Membrane</keyword>
<evidence type="ECO:0000313" key="8">
    <source>
        <dbReference type="EMBL" id="QGR19733.1"/>
    </source>
</evidence>
<feature type="transmembrane region" description="Helical" evidence="6">
    <location>
        <begin position="183"/>
        <end position="202"/>
    </location>
</feature>
<feature type="transmembrane region" description="Helical" evidence="6">
    <location>
        <begin position="413"/>
        <end position="433"/>
    </location>
</feature>
<dbReference type="PROSITE" id="PS50850">
    <property type="entry name" value="MFS"/>
    <property type="match status" value="1"/>
</dbReference>
<feature type="transmembrane region" description="Helical" evidence="6">
    <location>
        <begin position="386"/>
        <end position="407"/>
    </location>
</feature>
<evidence type="ECO:0000313" key="9">
    <source>
        <dbReference type="Proteomes" id="UP000423396"/>
    </source>
</evidence>
<dbReference type="InterPro" id="IPR005829">
    <property type="entry name" value="Sugar_transporter_CS"/>
</dbReference>
<protein>
    <submittedName>
        <fullName evidence="8">MFS transporter</fullName>
    </submittedName>
</protein>
<feature type="transmembrane region" description="Helical" evidence="6">
    <location>
        <begin position="62"/>
        <end position="86"/>
    </location>
</feature>
<feature type="transmembrane region" description="Helical" evidence="6">
    <location>
        <begin position="117"/>
        <end position="139"/>
    </location>
</feature>
<dbReference type="KEGG" id="sazo:D1868_06825"/>
<organism evidence="8 9">
    <name type="scientific">Stygiolobus azoricus</name>
    <dbReference type="NCBI Taxonomy" id="41675"/>
    <lineage>
        <taxon>Archaea</taxon>
        <taxon>Thermoproteota</taxon>
        <taxon>Thermoprotei</taxon>
        <taxon>Sulfolobales</taxon>
        <taxon>Sulfolobaceae</taxon>
        <taxon>Stygiolobus</taxon>
    </lineage>
</organism>
<proteinExistence type="inferred from homology"/>
<gene>
    <name evidence="8" type="ORF">D1868_06825</name>
</gene>
<comment type="similarity">
    <text evidence="2">Belongs to the major facilitator superfamily. Sugar transporter (TC 2.A.1.1) family.</text>
</comment>
<dbReference type="AlphaFoldDB" id="A0A650CPM9"/>
<dbReference type="GO" id="GO:0005351">
    <property type="term" value="F:carbohydrate:proton symporter activity"/>
    <property type="evidence" value="ECO:0007669"/>
    <property type="project" value="TreeGrafter"/>
</dbReference>
<dbReference type="PROSITE" id="PS00217">
    <property type="entry name" value="SUGAR_TRANSPORT_2"/>
    <property type="match status" value="1"/>
</dbReference>
<feature type="transmembrane region" description="Helical" evidence="6">
    <location>
        <begin position="151"/>
        <end position="177"/>
    </location>
</feature>
<feature type="domain" description="Major facilitator superfamily (MFS) profile" evidence="7">
    <location>
        <begin position="22"/>
        <end position="437"/>
    </location>
</feature>
<dbReference type="Gene3D" id="1.20.1250.20">
    <property type="entry name" value="MFS general substrate transporter like domains"/>
    <property type="match status" value="1"/>
</dbReference>
<evidence type="ECO:0000256" key="2">
    <source>
        <dbReference type="ARBA" id="ARBA00010992"/>
    </source>
</evidence>
<feature type="transmembrane region" description="Helical" evidence="6">
    <location>
        <begin position="327"/>
        <end position="353"/>
    </location>
</feature>
<dbReference type="InterPro" id="IPR005828">
    <property type="entry name" value="MFS_sugar_transport-like"/>
</dbReference>
<dbReference type="InterPro" id="IPR020846">
    <property type="entry name" value="MFS_dom"/>
</dbReference>
<dbReference type="GeneID" id="42798771"/>
<keyword evidence="9" id="KW-1185">Reference proteome</keyword>
<feature type="transmembrane region" description="Helical" evidence="6">
    <location>
        <begin position="293"/>
        <end position="315"/>
    </location>
</feature>
<dbReference type="InterPro" id="IPR036259">
    <property type="entry name" value="MFS_trans_sf"/>
</dbReference>
<evidence type="ECO:0000256" key="1">
    <source>
        <dbReference type="ARBA" id="ARBA00004141"/>
    </source>
</evidence>
<dbReference type="GO" id="GO:0016020">
    <property type="term" value="C:membrane"/>
    <property type="evidence" value="ECO:0007669"/>
    <property type="project" value="UniProtKB-SubCell"/>
</dbReference>
<dbReference type="Pfam" id="PF00083">
    <property type="entry name" value="Sugar_tr"/>
    <property type="match status" value="1"/>
</dbReference>